<evidence type="ECO:0000256" key="1">
    <source>
        <dbReference type="ARBA" id="ARBA00004167"/>
    </source>
</evidence>
<evidence type="ECO:0000313" key="10">
    <source>
        <dbReference type="Proteomes" id="UP000198327"/>
    </source>
</evidence>
<evidence type="ECO:0000256" key="3">
    <source>
        <dbReference type="ARBA" id="ARBA00022692"/>
    </source>
</evidence>
<dbReference type="PRINTS" id="PR01506">
    <property type="entry name" value="TATBPROTEIN"/>
</dbReference>
<gene>
    <name evidence="9" type="ORF">SAMN05421642_10579</name>
</gene>
<evidence type="ECO:0000256" key="6">
    <source>
        <dbReference type="ARBA" id="ARBA00023010"/>
    </source>
</evidence>
<evidence type="ECO:0000256" key="4">
    <source>
        <dbReference type="ARBA" id="ARBA00022927"/>
    </source>
</evidence>
<evidence type="ECO:0000256" key="8">
    <source>
        <dbReference type="SAM" id="MobiDB-lite"/>
    </source>
</evidence>
<dbReference type="RefSeq" id="WP_245865428.1">
    <property type="nucleotide sequence ID" value="NZ_FZOW01000005.1"/>
</dbReference>
<keyword evidence="4" id="KW-0653">Protein transport</keyword>
<feature type="region of interest" description="Disordered" evidence="8">
    <location>
        <begin position="153"/>
        <end position="175"/>
    </location>
</feature>
<accession>A0A239H3R1</accession>
<evidence type="ECO:0000256" key="7">
    <source>
        <dbReference type="ARBA" id="ARBA00023136"/>
    </source>
</evidence>
<dbReference type="InterPro" id="IPR003369">
    <property type="entry name" value="TatA/B/E"/>
</dbReference>
<reference evidence="10" key="1">
    <citation type="submission" date="2017-06" db="EMBL/GenBank/DDBJ databases">
        <authorList>
            <person name="Varghese N."/>
            <person name="Submissions S."/>
        </authorList>
    </citation>
    <scope>NUCLEOTIDE SEQUENCE [LARGE SCALE GENOMIC DNA]</scope>
    <source>
        <strain evidence="10">JCM 23211</strain>
    </source>
</reference>
<keyword evidence="7" id="KW-0472">Membrane</keyword>
<protein>
    <submittedName>
        <fullName evidence="9">Sec-independent protein translocase protein TatB</fullName>
    </submittedName>
</protein>
<keyword evidence="10" id="KW-1185">Reference proteome</keyword>
<dbReference type="Pfam" id="PF02416">
    <property type="entry name" value="TatA_B_E"/>
    <property type="match status" value="1"/>
</dbReference>
<feature type="compositionally biased region" description="Polar residues" evidence="8">
    <location>
        <begin position="153"/>
        <end position="169"/>
    </location>
</feature>
<keyword evidence="5" id="KW-1133">Transmembrane helix</keyword>
<sequence length="175" mass="19234">MFGLTFEKLFLVAVIAGFVLGPTRLPSYAQQLARSVRSLRQFVDTTRTAAERELGVPLQRTEWESFDLRQYDPRRIVSDALSETDSSARHTSAATPPLTQTHMHVRDAEIDEEATLVRPGQKYVVAGTSSHPRRILIASLPDDDPRRIAAQVYSQPTVSDSSTPGSVTSAPVAAE</sequence>
<dbReference type="AlphaFoldDB" id="A0A239H3R1"/>
<keyword evidence="2" id="KW-0813">Transport</keyword>
<keyword evidence="3" id="KW-0812">Transmembrane</keyword>
<evidence type="ECO:0000256" key="2">
    <source>
        <dbReference type="ARBA" id="ARBA00022448"/>
    </source>
</evidence>
<evidence type="ECO:0000256" key="5">
    <source>
        <dbReference type="ARBA" id="ARBA00022989"/>
    </source>
</evidence>
<evidence type="ECO:0000313" key="9">
    <source>
        <dbReference type="EMBL" id="SNS76086.1"/>
    </source>
</evidence>
<comment type="subcellular location">
    <subcellularLocation>
        <location evidence="1">Membrane</location>
        <topology evidence="1">Single-pass membrane protein</topology>
    </subcellularLocation>
</comment>
<dbReference type="Gene3D" id="1.20.5.3310">
    <property type="match status" value="1"/>
</dbReference>
<name>A0A239H3R1_9NOCA</name>
<proteinExistence type="predicted"/>
<keyword evidence="6" id="KW-0811">Translocation</keyword>
<dbReference type="EMBL" id="FZOW01000005">
    <property type="protein sequence ID" value="SNS76086.1"/>
    <property type="molecule type" value="Genomic_DNA"/>
</dbReference>
<organism evidence="9 10">
    <name type="scientific">Rhodococcoides kyotonense</name>
    <dbReference type="NCBI Taxonomy" id="398843"/>
    <lineage>
        <taxon>Bacteria</taxon>
        <taxon>Bacillati</taxon>
        <taxon>Actinomycetota</taxon>
        <taxon>Actinomycetes</taxon>
        <taxon>Mycobacteriales</taxon>
        <taxon>Nocardiaceae</taxon>
        <taxon>Rhodococcoides</taxon>
    </lineage>
</organism>
<dbReference type="Proteomes" id="UP000198327">
    <property type="component" value="Unassembled WGS sequence"/>
</dbReference>